<keyword evidence="2" id="KW-1185">Reference proteome</keyword>
<sequence>MNVGSGLDALEERCEAGPHLFGGLVGVELVDDLTSGNAGRIANGAGAEASRRMRLESGLHADSPLLTRCGRMRE</sequence>
<reference evidence="1 2" key="1">
    <citation type="submission" date="2019-06" db="EMBL/GenBank/DDBJ databases">
        <title>Sequencing the genomes of 1000 actinobacteria strains.</title>
        <authorList>
            <person name="Klenk H.-P."/>
        </authorList>
    </citation>
    <scope>NUCLEOTIDE SEQUENCE [LARGE SCALE GENOMIC DNA]</scope>
    <source>
        <strain evidence="1 2">DSM 46699</strain>
    </source>
</reference>
<proteinExistence type="predicted"/>
<evidence type="ECO:0000313" key="2">
    <source>
        <dbReference type="Proteomes" id="UP000316184"/>
    </source>
</evidence>
<evidence type="ECO:0000313" key="1">
    <source>
        <dbReference type="EMBL" id="TWF94019.1"/>
    </source>
</evidence>
<name>A0A561U3S8_9PSEU</name>
<dbReference type="Proteomes" id="UP000316184">
    <property type="component" value="Unassembled WGS sequence"/>
</dbReference>
<dbReference type="AlphaFoldDB" id="A0A561U3S8"/>
<dbReference type="EMBL" id="VIWX01000004">
    <property type="protein sequence ID" value="TWF94019.1"/>
    <property type="molecule type" value="Genomic_DNA"/>
</dbReference>
<dbReference type="RefSeq" id="WP_145742073.1">
    <property type="nucleotide sequence ID" value="NZ_VIWX01000004.1"/>
</dbReference>
<comment type="caution">
    <text evidence="1">The sequence shown here is derived from an EMBL/GenBank/DDBJ whole genome shotgun (WGS) entry which is preliminary data.</text>
</comment>
<organism evidence="1 2">
    <name type="scientific">Saccharopolyspora dendranthemae</name>
    <dbReference type="NCBI Taxonomy" id="1181886"/>
    <lineage>
        <taxon>Bacteria</taxon>
        <taxon>Bacillati</taxon>
        <taxon>Actinomycetota</taxon>
        <taxon>Actinomycetes</taxon>
        <taxon>Pseudonocardiales</taxon>
        <taxon>Pseudonocardiaceae</taxon>
        <taxon>Saccharopolyspora</taxon>
    </lineage>
</organism>
<accession>A0A561U3S8</accession>
<gene>
    <name evidence="1" type="ORF">FHU35_14301</name>
</gene>
<protein>
    <submittedName>
        <fullName evidence="1">Uncharacterized protein</fullName>
    </submittedName>
</protein>